<dbReference type="GO" id="GO:0015012">
    <property type="term" value="P:heparan sulfate proteoglycan biosynthetic process"/>
    <property type="evidence" value="ECO:0007669"/>
    <property type="project" value="InterPro"/>
</dbReference>
<evidence type="ECO:0000256" key="7">
    <source>
        <dbReference type="ARBA" id="ARBA00022692"/>
    </source>
</evidence>
<dbReference type="PANTHER" id="PTHR13174:SF3">
    <property type="entry name" value="D-GLUCURONYL C5-EPIMERASE"/>
    <property type="match status" value="1"/>
</dbReference>
<evidence type="ECO:0000256" key="2">
    <source>
        <dbReference type="ARBA" id="ARBA00004606"/>
    </source>
</evidence>
<keyword evidence="7" id="KW-0812">Transmembrane</keyword>
<comment type="subcellular location">
    <subcellularLocation>
        <location evidence="12">Endomembrane system</location>
        <topology evidence="12">Single-pass membrane protein</topology>
    </subcellularLocation>
    <subcellularLocation>
        <location evidence="2">Membrane</location>
        <topology evidence="2">Single-pass type II membrane protein</topology>
    </subcellularLocation>
</comment>
<evidence type="ECO:0000256" key="5">
    <source>
        <dbReference type="ARBA" id="ARBA00005584"/>
    </source>
</evidence>
<evidence type="ECO:0000256" key="13">
    <source>
        <dbReference type="SAM" id="SignalP"/>
    </source>
</evidence>
<evidence type="ECO:0000256" key="8">
    <source>
        <dbReference type="ARBA" id="ARBA00022968"/>
    </source>
</evidence>
<keyword evidence="17" id="KW-1185">Reference proteome</keyword>
<evidence type="ECO:0000256" key="6">
    <source>
        <dbReference type="ARBA" id="ARBA00012087"/>
    </source>
</evidence>
<feature type="domain" description="D-glucuronyl C5-epimerase beta-sandwich" evidence="15">
    <location>
        <begin position="238"/>
        <end position="327"/>
    </location>
</feature>
<evidence type="ECO:0000256" key="3">
    <source>
        <dbReference type="ARBA" id="ARBA00004841"/>
    </source>
</evidence>
<name>A0A498SHJ0_ACAVI</name>
<dbReference type="GO" id="GO:0005975">
    <property type="term" value="P:carbohydrate metabolic process"/>
    <property type="evidence" value="ECO:0007669"/>
    <property type="project" value="InterPro"/>
</dbReference>
<dbReference type="GO" id="GO:0047464">
    <property type="term" value="F:heparosan-N-sulfate-glucuronate 5-epimerase activity"/>
    <property type="evidence" value="ECO:0007669"/>
    <property type="project" value="UniProtKB-EC"/>
</dbReference>
<keyword evidence="13" id="KW-0732">Signal</keyword>
<gene>
    <name evidence="16" type="ORF">NAV_LOCUS6102</name>
</gene>
<evidence type="ECO:0000259" key="14">
    <source>
        <dbReference type="Pfam" id="PF06662"/>
    </source>
</evidence>
<dbReference type="EMBL" id="UPTC01001183">
    <property type="protein sequence ID" value="VBB31311.1"/>
    <property type="molecule type" value="Genomic_DNA"/>
</dbReference>
<accession>A0A498SHJ0</accession>
<keyword evidence="10" id="KW-0472">Membrane</keyword>
<feature type="domain" description="D-glucuronyl C5-epimerase C-terminal" evidence="14">
    <location>
        <begin position="393"/>
        <end position="570"/>
    </location>
</feature>
<comment type="pathway">
    <text evidence="3">Glycan metabolism; heparin biosynthesis.</text>
</comment>
<feature type="chain" id="PRO_5019826444" description="heparosan-N-sulfate-glucuronate 5-epimerase" evidence="13">
    <location>
        <begin position="32"/>
        <end position="580"/>
    </location>
</feature>
<evidence type="ECO:0000256" key="9">
    <source>
        <dbReference type="ARBA" id="ARBA00022989"/>
    </source>
</evidence>
<evidence type="ECO:0000256" key="12">
    <source>
        <dbReference type="ARBA" id="ARBA00037847"/>
    </source>
</evidence>
<evidence type="ECO:0000259" key="15">
    <source>
        <dbReference type="Pfam" id="PF21174"/>
    </source>
</evidence>
<keyword evidence="9" id="KW-1133">Transmembrane helix</keyword>
<evidence type="ECO:0000256" key="11">
    <source>
        <dbReference type="ARBA" id="ARBA00023235"/>
    </source>
</evidence>
<comment type="catalytic activity">
    <reaction evidence="1">
        <text>[heparosan-N-sulfate](n) = [heparan-N-sulfate](n)</text>
        <dbReference type="Rhea" id="RHEA:20197"/>
        <dbReference type="Rhea" id="RHEA-COMP:9556"/>
        <dbReference type="Rhea" id="RHEA-COMP:9557"/>
        <dbReference type="ChEBI" id="CHEBI:58041"/>
        <dbReference type="ChEBI" id="CHEBI:58287"/>
        <dbReference type="EC" id="5.1.3.17"/>
    </reaction>
</comment>
<dbReference type="UniPathway" id="UPA00862"/>
<comment type="pathway">
    <text evidence="4">Glycan metabolism; heparan sulfate biosynthesis.</text>
</comment>
<dbReference type="InterPro" id="IPR059154">
    <property type="entry name" value="Glce_b_sandwich"/>
</dbReference>
<proteinExistence type="inferred from homology"/>
<dbReference type="InterPro" id="IPR008928">
    <property type="entry name" value="6-hairpin_glycosidase_sf"/>
</dbReference>
<evidence type="ECO:0000256" key="1">
    <source>
        <dbReference type="ARBA" id="ARBA00000434"/>
    </source>
</evidence>
<dbReference type="EC" id="5.1.3.17" evidence="6"/>
<dbReference type="GO" id="GO:0005794">
    <property type="term" value="C:Golgi apparatus"/>
    <property type="evidence" value="ECO:0007669"/>
    <property type="project" value="TreeGrafter"/>
</dbReference>
<reference evidence="16 17" key="1">
    <citation type="submission" date="2018-08" db="EMBL/GenBank/DDBJ databases">
        <authorList>
            <person name="Laetsch R D."/>
            <person name="Stevens L."/>
            <person name="Kumar S."/>
            <person name="Blaxter L. M."/>
        </authorList>
    </citation>
    <scope>NUCLEOTIDE SEQUENCE [LARGE SCALE GENOMIC DNA]</scope>
</reference>
<dbReference type="SUPFAM" id="SSF48208">
    <property type="entry name" value="Six-hairpin glycosidases"/>
    <property type="match status" value="1"/>
</dbReference>
<evidence type="ECO:0000256" key="10">
    <source>
        <dbReference type="ARBA" id="ARBA00023136"/>
    </source>
</evidence>
<keyword evidence="8" id="KW-0735">Signal-anchor</keyword>
<comment type="similarity">
    <text evidence="5">Belongs to the D-glucuronyl C5-epimerase family.</text>
</comment>
<evidence type="ECO:0000313" key="16">
    <source>
        <dbReference type="EMBL" id="VBB31311.1"/>
    </source>
</evidence>
<evidence type="ECO:0000313" key="17">
    <source>
        <dbReference type="Proteomes" id="UP000276991"/>
    </source>
</evidence>
<evidence type="ECO:0000256" key="4">
    <source>
        <dbReference type="ARBA" id="ARBA00005093"/>
    </source>
</evidence>
<dbReference type="Proteomes" id="UP000276991">
    <property type="component" value="Unassembled WGS sequence"/>
</dbReference>
<dbReference type="AlphaFoldDB" id="A0A498SHJ0"/>
<dbReference type="Pfam" id="PF06662">
    <property type="entry name" value="C5-epim_C"/>
    <property type="match status" value="1"/>
</dbReference>
<organism evidence="16 17">
    <name type="scientific">Acanthocheilonema viteae</name>
    <name type="common">Filarial nematode worm</name>
    <name type="synonym">Dipetalonema viteae</name>
    <dbReference type="NCBI Taxonomy" id="6277"/>
    <lineage>
        <taxon>Eukaryota</taxon>
        <taxon>Metazoa</taxon>
        <taxon>Ecdysozoa</taxon>
        <taxon>Nematoda</taxon>
        <taxon>Chromadorea</taxon>
        <taxon>Rhabditida</taxon>
        <taxon>Spirurina</taxon>
        <taxon>Spiruromorpha</taxon>
        <taxon>Filarioidea</taxon>
        <taxon>Onchocercidae</taxon>
        <taxon>Acanthocheilonema</taxon>
    </lineage>
</organism>
<dbReference type="GO" id="GO:0030210">
    <property type="term" value="P:heparin proteoglycan biosynthetic process"/>
    <property type="evidence" value="ECO:0007669"/>
    <property type="project" value="UniProtKB-UniPathway"/>
</dbReference>
<dbReference type="InterPro" id="IPR010598">
    <property type="entry name" value="C5-epim_C"/>
</dbReference>
<dbReference type="InterPro" id="IPR039721">
    <property type="entry name" value="C5-epimerase"/>
</dbReference>
<dbReference type="STRING" id="6277.A0A498SHJ0"/>
<dbReference type="OrthoDB" id="5914444at2759"/>
<feature type="signal peptide" evidence="13">
    <location>
        <begin position="1"/>
        <end position="31"/>
    </location>
</feature>
<keyword evidence="11" id="KW-0413">Isomerase</keyword>
<protein>
    <recommendedName>
        <fullName evidence="6">heparosan-N-sulfate-glucuronate 5-epimerase</fullName>
        <ecNumber evidence="6">5.1.3.17</ecNumber>
    </recommendedName>
</protein>
<dbReference type="PANTHER" id="PTHR13174">
    <property type="entry name" value="D-GLUCURONYL C5-EPIMERASE"/>
    <property type="match status" value="1"/>
</dbReference>
<sequence>MGSRHIVTALLAVSILSVLWILRSSLKAISSETLQSCCTLTIEEIESRNSAVKEISCTVDNEKTYKCYEEEFTNEVYFPFNAFLKKHFDVSGKIFKESNLMARHFEWLTSHARVRFPDFVNYDYRGAFGHFASYSVETRDRVRCISAQYGVPLSTQWSTTPYFYPIQIAQYALQHYSRFKIGECFGFFKTKNVAPLSVTFVKGATAEEWEDNTLGGDGFKLGFDEDANCTRVEINSDDHGVLLPLDGDPAFSVLSFFWLADMDASFTISLKLIYNQKIIQLHYVHNADEQCVSHDKKTSKTDYNYSLGAKPNPNEWRWICRDLLVDAGDIVLDSIIFRGRSIIRDFKQRSSAHLEHFLIAADWLISNQDEYGGWSVPVERKIPEIEIIFYSSIADKRLILPAGWHSAMAQGHALSVLTRAYVVTNDTKYMQVAKRALHLFKVDAAKGGVLNELFGHPWFEEYPTTPGTFVLNGFLYSLIGLYDFAQVSNSEDGENDSNTLFSVGLESLRIFLPLFDSGSGTFYDLRHLGLKTAPNLARWDYHSVHIYLLKWLYIITKDEFFNETANRWASYAAGHRAKHN</sequence>
<dbReference type="Pfam" id="PF21174">
    <property type="entry name" value="Glce_b_sandwich"/>
    <property type="match status" value="1"/>
</dbReference>